<feature type="compositionally biased region" description="Polar residues" evidence="1">
    <location>
        <begin position="1"/>
        <end position="23"/>
    </location>
</feature>
<sequence length="96" mass="10245">MFGDPSTATDNTTIGPSAETSDTAALGPRPLGGDRYLHFASALAFLLVRLQERQKPFLSLCFAHPFGGSIPRSKSISVLAFPGPANSPLHLFNFAR</sequence>
<reference evidence="2" key="1">
    <citation type="journal article" date="2023" name="Science">
        <title>Genome structures resolve the early diversification of teleost fishes.</title>
        <authorList>
            <person name="Parey E."/>
            <person name="Louis A."/>
            <person name="Montfort J."/>
            <person name="Bouchez O."/>
            <person name="Roques C."/>
            <person name="Iampietro C."/>
            <person name="Lluch J."/>
            <person name="Castinel A."/>
            <person name="Donnadieu C."/>
            <person name="Desvignes T."/>
            <person name="Floi Bucao C."/>
            <person name="Jouanno E."/>
            <person name="Wen M."/>
            <person name="Mejri S."/>
            <person name="Dirks R."/>
            <person name="Jansen H."/>
            <person name="Henkel C."/>
            <person name="Chen W.J."/>
            <person name="Zahm M."/>
            <person name="Cabau C."/>
            <person name="Klopp C."/>
            <person name="Thompson A.W."/>
            <person name="Robinson-Rechavi M."/>
            <person name="Braasch I."/>
            <person name="Lecointre G."/>
            <person name="Bobe J."/>
            <person name="Postlethwait J.H."/>
            <person name="Berthelot C."/>
            <person name="Roest Crollius H."/>
            <person name="Guiguen Y."/>
        </authorList>
    </citation>
    <scope>NUCLEOTIDE SEQUENCE</scope>
    <source>
        <strain evidence="2">WJC10195</strain>
    </source>
</reference>
<protein>
    <submittedName>
        <fullName evidence="2">Uncharacterized protein</fullName>
    </submittedName>
</protein>
<dbReference type="EMBL" id="JAINUF010000020">
    <property type="protein sequence ID" value="KAJ8335440.1"/>
    <property type="molecule type" value="Genomic_DNA"/>
</dbReference>
<organism evidence="2 3">
    <name type="scientific">Synaphobranchus kaupii</name>
    <name type="common">Kaup's arrowtooth eel</name>
    <dbReference type="NCBI Taxonomy" id="118154"/>
    <lineage>
        <taxon>Eukaryota</taxon>
        <taxon>Metazoa</taxon>
        <taxon>Chordata</taxon>
        <taxon>Craniata</taxon>
        <taxon>Vertebrata</taxon>
        <taxon>Euteleostomi</taxon>
        <taxon>Actinopterygii</taxon>
        <taxon>Neopterygii</taxon>
        <taxon>Teleostei</taxon>
        <taxon>Anguilliformes</taxon>
        <taxon>Synaphobranchidae</taxon>
        <taxon>Synaphobranchus</taxon>
    </lineage>
</organism>
<dbReference type="Proteomes" id="UP001152622">
    <property type="component" value="Chromosome 20"/>
</dbReference>
<accession>A0A9Q1EAX4</accession>
<evidence type="ECO:0000313" key="3">
    <source>
        <dbReference type="Proteomes" id="UP001152622"/>
    </source>
</evidence>
<comment type="caution">
    <text evidence="2">The sequence shown here is derived from an EMBL/GenBank/DDBJ whole genome shotgun (WGS) entry which is preliminary data.</text>
</comment>
<evidence type="ECO:0000313" key="2">
    <source>
        <dbReference type="EMBL" id="KAJ8335440.1"/>
    </source>
</evidence>
<gene>
    <name evidence="2" type="ORF">SKAU_G00387820</name>
</gene>
<dbReference type="AlphaFoldDB" id="A0A9Q1EAX4"/>
<feature type="region of interest" description="Disordered" evidence="1">
    <location>
        <begin position="1"/>
        <end position="27"/>
    </location>
</feature>
<proteinExistence type="predicted"/>
<name>A0A9Q1EAX4_SYNKA</name>
<evidence type="ECO:0000256" key="1">
    <source>
        <dbReference type="SAM" id="MobiDB-lite"/>
    </source>
</evidence>
<keyword evidence="3" id="KW-1185">Reference proteome</keyword>